<proteinExistence type="predicted"/>
<dbReference type="AlphaFoldDB" id="A0A6A6ED22"/>
<dbReference type="EMBL" id="ML994620">
    <property type="protein sequence ID" value="KAF2189634.1"/>
    <property type="molecule type" value="Genomic_DNA"/>
</dbReference>
<name>A0A6A6ED22_9PEZI</name>
<keyword evidence="3" id="KW-1185">Reference proteome</keyword>
<feature type="compositionally biased region" description="Basic and acidic residues" evidence="1">
    <location>
        <begin position="64"/>
        <end position="91"/>
    </location>
</feature>
<reference evidence="2" key="1">
    <citation type="journal article" date="2020" name="Stud. Mycol.">
        <title>101 Dothideomycetes genomes: a test case for predicting lifestyles and emergence of pathogens.</title>
        <authorList>
            <person name="Haridas S."/>
            <person name="Albert R."/>
            <person name="Binder M."/>
            <person name="Bloem J."/>
            <person name="Labutti K."/>
            <person name="Salamov A."/>
            <person name="Andreopoulos B."/>
            <person name="Baker S."/>
            <person name="Barry K."/>
            <person name="Bills G."/>
            <person name="Bluhm B."/>
            <person name="Cannon C."/>
            <person name="Castanera R."/>
            <person name="Culley D."/>
            <person name="Daum C."/>
            <person name="Ezra D."/>
            <person name="Gonzalez J."/>
            <person name="Henrissat B."/>
            <person name="Kuo A."/>
            <person name="Liang C."/>
            <person name="Lipzen A."/>
            <person name="Lutzoni F."/>
            <person name="Magnuson J."/>
            <person name="Mondo S."/>
            <person name="Nolan M."/>
            <person name="Ohm R."/>
            <person name="Pangilinan J."/>
            <person name="Park H.-J."/>
            <person name="Ramirez L."/>
            <person name="Alfaro M."/>
            <person name="Sun H."/>
            <person name="Tritt A."/>
            <person name="Yoshinaga Y."/>
            <person name="Zwiers L.-H."/>
            <person name="Turgeon B."/>
            <person name="Goodwin S."/>
            <person name="Spatafora J."/>
            <person name="Crous P."/>
            <person name="Grigoriev I."/>
        </authorList>
    </citation>
    <scope>NUCLEOTIDE SEQUENCE</scope>
    <source>
        <strain evidence="2">CBS 207.26</strain>
    </source>
</reference>
<evidence type="ECO:0000256" key="1">
    <source>
        <dbReference type="SAM" id="MobiDB-lite"/>
    </source>
</evidence>
<feature type="region of interest" description="Disordered" evidence="1">
    <location>
        <begin position="60"/>
        <end position="91"/>
    </location>
</feature>
<protein>
    <recommendedName>
        <fullName evidence="4">Mitochondrial carrier protein pet8 protein</fullName>
    </recommendedName>
</protein>
<evidence type="ECO:0000313" key="2">
    <source>
        <dbReference type="EMBL" id="KAF2189634.1"/>
    </source>
</evidence>
<dbReference type="OrthoDB" id="529205at2759"/>
<gene>
    <name evidence="2" type="ORF">K469DRAFT_700867</name>
</gene>
<accession>A0A6A6ED22</accession>
<dbReference type="Proteomes" id="UP000800200">
    <property type="component" value="Unassembled WGS sequence"/>
</dbReference>
<evidence type="ECO:0000313" key="3">
    <source>
        <dbReference type="Proteomes" id="UP000800200"/>
    </source>
</evidence>
<organism evidence="2 3">
    <name type="scientific">Zopfia rhizophila CBS 207.26</name>
    <dbReference type="NCBI Taxonomy" id="1314779"/>
    <lineage>
        <taxon>Eukaryota</taxon>
        <taxon>Fungi</taxon>
        <taxon>Dikarya</taxon>
        <taxon>Ascomycota</taxon>
        <taxon>Pezizomycotina</taxon>
        <taxon>Dothideomycetes</taxon>
        <taxon>Dothideomycetes incertae sedis</taxon>
        <taxon>Zopfiaceae</taxon>
        <taxon>Zopfia</taxon>
    </lineage>
</organism>
<evidence type="ECO:0008006" key="4">
    <source>
        <dbReference type="Google" id="ProtNLM"/>
    </source>
</evidence>
<sequence length="108" mass="11804">MSALRNLATRHSAIFSYQIAQRAGIHQTAATRYAGKESALGNEARAEEIEKEKDDLLKKHKDGKGHWKEGLASDSESIVKADRGEVEASEETIKKLQEEAAAVANGKK</sequence>